<dbReference type="KEGG" id="whj:H9Q79_09295"/>
<sequence length="47" mass="5422">MFTENSIIVKNWVDLIRKGTFTRDQVPALGNLQEVVFLILDKEESDV</sequence>
<proteinExistence type="predicted"/>
<organism evidence="1 2">
    <name type="scientific">Wansuia hejianensis</name>
    <dbReference type="NCBI Taxonomy" id="2763667"/>
    <lineage>
        <taxon>Bacteria</taxon>
        <taxon>Bacillati</taxon>
        <taxon>Bacillota</taxon>
        <taxon>Clostridia</taxon>
        <taxon>Lachnospirales</taxon>
        <taxon>Lachnospiraceae</taxon>
        <taxon>Wansuia</taxon>
    </lineage>
</organism>
<evidence type="ECO:0000313" key="1">
    <source>
        <dbReference type="EMBL" id="QNM07158.1"/>
    </source>
</evidence>
<evidence type="ECO:0000313" key="2">
    <source>
        <dbReference type="Proteomes" id="UP000515860"/>
    </source>
</evidence>
<dbReference type="RefSeq" id="WP_249328144.1">
    <property type="nucleotide sequence ID" value="NZ_CP060635.1"/>
</dbReference>
<keyword evidence="2" id="KW-1185">Reference proteome</keyword>
<accession>A0A7G9G8M6</accession>
<name>A0A7G9G8M6_9FIRM</name>
<gene>
    <name evidence="1" type="ORF">H9Q79_09295</name>
</gene>
<reference evidence="1 2" key="1">
    <citation type="submission" date="2020-08" db="EMBL/GenBank/DDBJ databases">
        <authorList>
            <person name="Liu C."/>
            <person name="Sun Q."/>
        </authorList>
    </citation>
    <scope>NUCLEOTIDE SEQUENCE [LARGE SCALE GENOMIC DNA]</scope>
    <source>
        <strain evidence="1 2">NSJ-29</strain>
    </source>
</reference>
<dbReference type="Proteomes" id="UP000515860">
    <property type="component" value="Chromosome"/>
</dbReference>
<protein>
    <submittedName>
        <fullName evidence="1">Uncharacterized protein</fullName>
    </submittedName>
</protein>
<dbReference type="EMBL" id="CP060635">
    <property type="protein sequence ID" value="QNM07158.1"/>
    <property type="molecule type" value="Genomic_DNA"/>
</dbReference>
<dbReference type="AlphaFoldDB" id="A0A7G9G8M6"/>